<organism evidence="4 5">
    <name type="scientific">Streptomyces corchorusii</name>
    <name type="common">Streptomyces chibaensis</name>
    <dbReference type="NCBI Taxonomy" id="1903"/>
    <lineage>
        <taxon>Bacteria</taxon>
        <taxon>Bacillati</taxon>
        <taxon>Actinomycetota</taxon>
        <taxon>Actinomycetes</taxon>
        <taxon>Kitasatosporales</taxon>
        <taxon>Streptomycetaceae</taxon>
        <taxon>Streptomyces</taxon>
    </lineage>
</organism>
<keyword evidence="5" id="KW-1185">Reference proteome</keyword>
<name>A0A101PR21_STRCK</name>
<reference evidence="4 5" key="1">
    <citation type="submission" date="2015-10" db="EMBL/GenBank/DDBJ databases">
        <title>Draft genome sequence of Streptomyces corchorusii DSM 40340, type strain for the species Streptomyces corchorusii.</title>
        <authorList>
            <person name="Ruckert C."/>
            <person name="Winkler A."/>
            <person name="Kalinowski J."/>
            <person name="Kampfer P."/>
            <person name="Glaeser S."/>
        </authorList>
    </citation>
    <scope>NUCLEOTIDE SEQUENCE [LARGE SCALE GENOMIC DNA]</scope>
    <source>
        <strain evidence="4 5">DSM 40340</strain>
    </source>
</reference>
<dbReference type="EMBL" id="LMWP01000063">
    <property type="protein sequence ID" value="KUN16099.1"/>
    <property type="molecule type" value="Genomic_DNA"/>
</dbReference>
<dbReference type="CDD" id="cd03443">
    <property type="entry name" value="PaaI_thioesterase"/>
    <property type="match status" value="1"/>
</dbReference>
<comment type="similarity">
    <text evidence="1">Belongs to the thioesterase PaaI family.</text>
</comment>
<dbReference type="Gene3D" id="3.10.129.10">
    <property type="entry name" value="Hotdog Thioesterase"/>
    <property type="match status" value="1"/>
</dbReference>
<dbReference type="SUPFAM" id="SSF54637">
    <property type="entry name" value="Thioesterase/thiol ester dehydrase-isomerase"/>
    <property type="match status" value="1"/>
</dbReference>
<sequence>MPYARGTGIRLEKADSGLVRGTLPWAEHLCTAGGLLHGGAVMSLADTVGAVCAYLNMPPGASTSTVESKTNFFRGVRSGNVTAVARPLHVGSSFVVVQTELSDDEDRRVALTIQSQAVLRPGHPRREPAPD</sequence>
<dbReference type="GO" id="GO:0061522">
    <property type="term" value="F:1,4-dihydroxy-2-naphthoyl-CoA thioesterase activity"/>
    <property type="evidence" value="ECO:0007669"/>
    <property type="project" value="TreeGrafter"/>
</dbReference>
<dbReference type="GO" id="GO:0005829">
    <property type="term" value="C:cytosol"/>
    <property type="evidence" value="ECO:0007669"/>
    <property type="project" value="TreeGrafter"/>
</dbReference>
<keyword evidence="2" id="KW-0378">Hydrolase</keyword>
<feature type="domain" description="Thioesterase" evidence="3">
    <location>
        <begin position="33"/>
        <end position="109"/>
    </location>
</feature>
<dbReference type="Pfam" id="PF03061">
    <property type="entry name" value="4HBT"/>
    <property type="match status" value="1"/>
</dbReference>
<dbReference type="PANTHER" id="PTHR43240:SF5">
    <property type="entry name" value="1,4-DIHYDROXY-2-NAPHTHOYL-COA THIOESTERASE 1"/>
    <property type="match status" value="1"/>
</dbReference>
<proteinExistence type="inferred from homology"/>
<dbReference type="RefSeq" id="WP_059266893.1">
    <property type="nucleotide sequence ID" value="NZ_KQ948376.1"/>
</dbReference>
<gene>
    <name evidence="4" type="ORF">AQJ11_41160</name>
</gene>
<evidence type="ECO:0000256" key="1">
    <source>
        <dbReference type="ARBA" id="ARBA00008324"/>
    </source>
</evidence>
<comment type="caution">
    <text evidence="4">The sequence shown here is derived from an EMBL/GenBank/DDBJ whole genome shotgun (WGS) entry which is preliminary data.</text>
</comment>
<dbReference type="AlphaFoldDB" id="A0A101PR21"/>
<dbReference type="NCBIfam" id="TIGR00369">
    <property type="entry name" value="unchar_dom_1"/>
    <property type="match status" value="1"/>
</dbReference>
<dbReference type="PANTHER" id="PTHR43240">
    <property type="entry name" value="1,4-DIHYDROXY-2-NAPHTHOYL-COA THIOESTERASE 1"/>
    <property type="match status" value="1"/>
</dbReference>
<evidence type="ECO:0000256" key="2">
    <source>
        <dbReference type="ARBA" id="ARBA00022801"/>
    </source>
</evidence>
<dbReference type="Proteomes" id="UP000053398">
    <property type="component" value="Unassembled WGS sequence"/>
</dbReference>
<protein>
    <submittedName>
        <fullName evidence="4">Aromatic compound degradation protein PaaI</fullName>
    </submittedName>
</protein>
<evidence type="ECO:0000259" key="3">
    <source>
        <dbReference type="Pfam" id="PF03061"/>
    </source>
</evidence>
<dbReference type="InterPro" id="IPR006683">
    <property type="entry name" value="Thioestr_dom"/>
</dbReference>
<evidence type="ECO:0000313" key="4">
    <source>
        <dbReference type="EMBL" id="KUN16099.1"/>
    </source>
</evidence>
<dbReference type="InterPro" id="IPR029069">
    <property type="entry name" value="HotDog_dom_sf"/>
</dbReference>
<dbReference type="InterPro" id="IPR003736">
    <property type="entry name" value="PAAI_dom"/>
</dbReference>
<accession>A0A101PR21</accession>
<evidence type="ECO:0000313" key="5">
    <source>
        <dbReference type="Proteomes" id="UP000053398"/>
    </source>
</evidence>